<name>A0A3Q7FLQ9_SOLLC</name>
<evidence type="ECO:0000313" key="3">
    <source>
        <dbReference type="EnsemblPlants" id="Solyc03g095313.1.1"/>
    </source>
</evidence>
<feature type="region of interest" description="Disordered" evidence="1">
    <location>
        <begin position="9"/>
        <end position="31"/>
    </location>
</feature>
<dbReference type="InParanoid" id="A0A3Q7FLQ9"/>
<dbReference type="InterPro" id="IPR051397">
    <property type="entry name" value="Zn-ADH-like_protein"/>
</dbReference>
<dbReference type="STRING" id="4081.A0A3Q7FLQ9"/>
<feature type="domain" description="Enoyl reductase (ER)" evidence="2">
    <location>
        <begin position="19"/>
        <end position="200"/>
    </location>
</feature>
<dbReference type="EnsemblPlants" id="Solyc03g095313.1.1">
    <property type="protein sequence ID" value="Solyc03g095313.1.1"/>
    <property type="gene ID" value="Solyc03g095313.1"/>
</dbReference>
<evidence type="ECO:0000256" key="1">
    <source>
        <dbReference type="SAM" id="MobiDB-lite"/>
    </source>
</evidence>
<reference evidence="3" key="2">
    <citation type="submission" date="2019-01" db="UniProtKB">
        <authorList>
            <consortium name="EnsemblPlants"/>
        </authorList>
    </citation>
    <scope>IDENTIFICATION</scope>
    <source>
        <strain evidence="3">cv. Heinz 1706</strain>
    </source>
</reference>
<organism evidence="3">
    <name type="scientific">Solanum lycopersicum</name>
    <name type="common">Tomato</name>
    <name type="synonym">Lycopersicon esculentum</name>
    <dbReference type="NCBI Taxonomy" id="4081"/>
    <lineage>
        <taxon>Eukaryota</taxon>
        <taxon>Viridiplantae</taxon>
        <taxon>Streptophyta</taxon>
        <taxon>Embryophyta</taxon>
        <taxon>Tracheophyta</taxon>
        <taxon>Spermatophyta</taxon>
        <taxon>Magnoliopsida</taxon>
        <taxon>eudicotyledons</taxon>
        <taxon>Gunneridae</taxon>
        <taxon>Pentapetalae</taxon>
        <taxon>asterids</taxon>
        <taxon>lamiids</taxon>
        <taxon>Solanales</taxon>
        <taxon>Solanaceae</taxon>
        <taxon>Solanoideae</taxon>
        <taxon>Solaneae</taxon>
        <taxon>Solanum</taxon>
        <taxon>Solanum subgen. Lycopersicon</taxon>
    </lineage>
</organism>
<dbReference type="InterPro" id="IPR013149">
    <property type="entry name" value="ADH-like_C"/>
</dbReference>
<proteinExistence type="predicted"/>
<dbReference type="Gene3D" id="3.40.50.720">
    <property type="entry name" value="NAD(P)-binding Rossmann-like Domain"/>
    <property type="match status" value="1"/>
</dbReference>
<dbReference type="InterPro" id="IPR036291">
    <property type="entry name" value="NAD(P)-bd_dom_sf"/>
</dbReference>
<dbReference type="PANTHER" id="PTHR43677">
    <property type="entry name" value="SHORT-CHAIN DEHYDROGENASE/REDUCTASE"/>
    <property type="match status" value="1"/>
</dbReference>
<dbReference type="SUPFAM" id="SSF51735">
    <property type="entry name" value="NAD(P)-binding Rossmann-fold domains"/>
    <property type="match status" value="1"/>
</dbReference>
<dbReference type="SUPFAM" id="SSF50129">
    <property type="entry name" value="GroES-like"/>
    <property type="match status" value="1"/>
</dbReference>
<dbReference type="PANTHER" id="PTHR43677:SF4">
    <property type="entry name" value="QUINONE OXIDOREDUCTASE-LIKE PROTEIN 2"/>
    <property type="match status" value="1"/>
</dbReference>
<keyword evidence="4" id="KW-1185">Reference proteome</keyword>
<dbReference type="AlphaFoldDB" id="A0A3Q7FLQ9"/>
<protein>
    <recommendedName>
        <fullName evidence="2">Enoyl reductase (ER) domain-containing protein</fullName>
    </recommendedName>
</protein>
<accession>A0A3Q7FLQ9</accession>
<dbReference type="SMART" id="SM00829">
    <property type="entry name" value="PKS_ER"/>
    <property type="match status" value="1"/>
</dbReference>
<dbReference type="InterPro" id="IPR011032">
    <property type="entry name" value="GroES-like_sf"/>
</dbReference>
<dbReference type="Gene3D" id="3.90.180.10">
    <property type="entry name" value="Medium-chain alcohol dehydrogenases, catalytic domain"/>
    <property type="match status" value="1"/>
</dbReference>
<sequence>MEALLVRKLGDPTLPPNASENSSLDVSTSHPIPNLESPTSVRVRIKVSSLNFANYLQPLALIVTKFKIGDLVCSFVALGSFAQIIVADKSDLFQVLDGCDLVAAGALPVAYGTSHMALVLLVLGEAGGVGLSAVQIGKVCGATVIAVARGNEKVQFLKSLGSDHAVDLSSANVIESVKGFLKSRKLKGVDVLYDPVGGNLQKIA</sequence>
<reference evidence="3" key="1">
    <citation type="journal article" date="2012" name="Nature">
        <title>The tomato genome sequence provides insights into fleshy fruit evolution.</title>
        <authorList>
            <consortium name="Tomato Genome Consortium"/>
        </authorList>
    </citation>
    <scope>NUCLEOTIDE SEQUENCE [LARGE SCALE GENOMIC DNA]</scope>
    <source>
        <strain evidence="3">cv. Heinz 1706</strain>
    </source>
</reference>
<evidence type="ECO:0000259" key="2">
    <source>
        <dbReference type="SMART" id="SM00829"/>
    </source>
</evidence>
<dbReference type="Gramene" id="Solyc03g095313.1.1">
    <property type="protein sequence ID" value="Solyc03g095313.1.1"/>
    <property type="gene ID" value="Solyc03g095313.1"/>
</dbReference>
<dbReference type="Proteomes" id="UP000004994">
    <property type="component" value="Chromosome 3"/>
</dbReference>
<feature type="compositionally biased region" description="Polar residues" evidence="1">
    <location>
        <begin position="16"/>
        <end position="31"/>
    </location>
</feature>
<dbReference type="InterPro" id="IPR020843">
    <property type="entry name" value="ER"/>
</dbReference>
<dbReference type="Pfam" id="PF00107">
    <property type="entry name" value="ADH_zinc_N"/>
    <property type="match status" value="1"/>
</dbReference>
<dbReference type="PaxDb" id="4081-Solyc03g095320.1.1"/>
<dbReference type="GO" id="GO:0016491">
    <property type="term" value="F:oxidoreductase activity"/>
    <property type="evidence" value="ECO:0000318"/>
    <property type="project" value="GO_Central"/>
</dbReference>
<evidence type="ECO:0000313" key="4">
    <source>
        <dbReference type="Proteomes" id="UP000004994"/>
    </source>
</evidence>